<reference evidence="2 3" key="1">
    <citation type="submission" date="2024-08" db="EMBL/GenBank/DDBJ databases">
        <title>Genome mining of Saccharopolyspora cebuensis PGLac3 from Nigerian medicinal plant.</title>
        <authorList>
            <person name="Ezeobiora C.E."/>
            <person name="Igbokwe N.H."/>
            <person name="Amin D.H."/>
            <person name="Mendie U.E."/>
        </authorList>
    </citation>
    <scope>NUCLEOTIDE SEQUENCE [LARGE SCALE GENOMIC DNA]</scope>
    <source>
        <strain evidence="2 3">PGLac3</strain>
    </source>
</reference>
<keyword evidence="3" id="KW-1185">Reference proteome</keyword>
<feature type="transmembrane region" description="Helical" evidence="1">
    <location>
        <begin position="386"/>
        <end position="407"/>
    </location>
</feature>
<name>A0ABV4C9M7_9PSEU</name>
<gene>
    <name evidence="2" type="ORF">AB8O55_00290</name>
</gene>
<keyword evidence="1" id="KW-0812">Transmembrane</keyword>
<proteinExistence type="predicted"/>
<feature type="transmembrane region" description="Helical" evidence="1">
    <location>
        <begin position="67"/>
        <end position="89"/>
    </location>
</feature>
<keyword evidence="1" id="KW-0472">Membrane</keyword>
<feature type="transmembrane region" description="Helical" evidence="1">
    <location>
        <begin position="179"/>
        <end position="202"/>
    </location>
</feature>
<protein>
    <submittedName>
        <fullName evidence="2">GntP family permease</fullName>
    </submittedName>
</protein>
<dbReference type="PANTHER" id="PTHR30354">
    <property type="entry name" value="GNT FAMILY GLUCONATE TRANSPORTER"/>
    <property type="match status" value="1"/>
</dbReference>
<dbReference type="Proteomes" id="UP001564626">
    <property type="component" value="Unassembled WGS sequence"/>
</dbReference>
<feature type="transmembrane region" description="Helical" evidence="1">
    <location>
        <begin position="427"/>
        <end position="446"/>
    </location>
</feature>
<comment type="caution">
    <text evidence="2">The sequence shown here is derived from an EMBL/GenBank/DDBJ whole genome shotgun (WGS) entry which is preliminary data.</text>
</comment>
<feature type="transmembrane region" description="Helical" evidence="1">
    <location>
        <begin position="6"/>
        <end position="22"/>
    </location>
</feature>
<dbReference type="Pfam" id="PF02447">
    <property type="entry name" value="GntP_permease"/>
    <property type="match status" value="1"/>
</dbReference>
<dbReference type="EMBL" id="JBGEHV010000001">
    <property type="protein sequence ID" value="MEY8037825.1"/>
    <property type="molecule type" value="Genomic_DNA"/>
</dbReference>
<dbReference type="PANTHER" id="PTHR30354:SF11">
    <property type="entry name" value="PERMEASE"/>
    <property type="match status" value="1"/>
</dbReference>
<organism evidence="2 3">
    <name type="scientific">Saccharopolyspora cebuensis</name>
    <dbReference type="NCBI Taxonomy" id="418759"/>
    <lineage>
        <taxon>Bacteria</taxon>
        <taxon>Bacillati</taxon>
        <taxon>Actinomycetota</taxon>
        <taxon>Actinomycetes</taxon>
        <taxon>Pseudonocardiales</taxon>
        <taxon>Pseudonocardiaceae</taxon>
        <taxon>Saccharopolyspora</taxon>
    </lineage>
</organism>
<feature type="transmembrane region" description="Helical" evidence="1">
    <location>
        <begin position="237"/>
        <end position="257"/>
    </location>
</feature>
<evidence type="ECO:0000313" key="2">
    <source>
        <dbReference type="EMBL" id="MEY8037825.1"/>
    </source>
</evidence>
<dbReference type="RefSeq" id="WP_345365934.1">
    <property type="nucleotide sequence ID" value="NZ_BAABII010000016.1"/>
</dbReference>
<feature type="transmembrane region" description="Helical" evidence="1">
    <location>
        <begin position="29"/>
        <end position="47"/>
    </location>
</feature>
<evidence type="ECO:0000313" key="3">
    <source>
        <dbReference type="Proteomes" id="UP001564626"/>
    </source>
</evidence>
<feature type="transmembrane region" description="Helical" evidence="1">
    <location>
        <begin position="269"/>
        <end position="290"/>
    </location>
</feature>
<feature type="transmembrane region" description="Helical" evidence="1">
    <location>
        <begin position="347"/>
        <end position="374"/>
    </location>
</feature>
<dbReference type="InterPro" id="IPR003474">
    <property type="entry name" value="Glcn_transporter"/>
</dbReference>
<sequence length="447" mass="45820">MSDIAVLANAVITIVGVVVLILKLRITPAIALVLGALYLGLVTGLGVPGTLESITTGFGELMTEVGLLIAFGVLLGAVMAQLGAIEKLVDVLVRACGPRALPYAFASTIGTVLQSIFADVLLVITAPLASRLSRQIGPWGAARMTAAMALGIEVGLVFVVPGVGAVALAGVLGLPFGKMFLFGAVTAVFTIVTTLALFTALAKRGLWKPELDERDDTLVDEAEQPAAERGTDHLPSLGVALAPLVVALALIAFGAIAEMAGWAHPVVALLGDPVIALLIGLIGALLIARWKLPAEQVESSLKRGFHESGQILILTGVGGSLAQTVKDAGLGEILKGYFTTSTVFPLLLVWLVAAVLHIAIGSVTLASITAAGVLGPVMPALGIDPVFVALAAGAGSLFAIHATSNTFWLLQTLLPQTTRGALKSCTFAVSCASVLAMLPIQLMALVF</sequence>
<accession>A0ABV4C9M7</accession>
<feature type="transmembrane region" description="Helical" evidence="1">
    <location>
        <begin position="146"/>
        <end position="172"/>
    </location>
</feature>
<keyword evidence="1" id="KW-1133">Transmembrane helix</keyword>
<evidence type="ECO:0000256" key="1">
    <source>
        <dbReference type="SAM" id="Phobius"/>
    </source>
</evidence>